<proteinExistence type="predicted"/>
<keyword evidence="1" id="KW-0812">Transmembrane</keyword>
<dbReference type="RefSeq" id="WP_030003672.1">
    <property type="nucleotide sequence ID" value="NC_022538.1"/>
</dbReference>
<accession>U4KLG9</accession>
<dbReference type="Proteomes" id="UP000032740">
    <property type="component" value="Chromosome"/>
</dbReference>
<dbReference type="EMBL" id="FO681347">
    <property type="protein sequence ID" value="CCV64789.1"/>
    <property type="molecule type" value="Genomic_DNA"/>
</dbReference>
<protein>
    <submittedName>
        <fullName evidence="2">Uncharacterized protein</fullName>
    </submittedName>
</protein>
<reference evidence="2 3" key="1">
    <citation type="journal article" date="2013" name="J. Mol. Microbiol. Biotechnol.">
        <title>Analysis of the Complete Genomes of Acholeplasma brassicae , A. palmae and A. laidlawii and Their Comparison to the Obligate Parasites from ' Candidatus Phytoplasma'.</title>
        <authorList>
            <person name="Kube M."/>
            <person name="Siewert C."/>
            <person name="Migdoll A.M."/>
            <person name="Duduk B."/>
            <person name="Holz S."/>
            <person name="Rabus R."/>
            <person name="Seemuller E."/>
            <person name="Mitrovic J."/>
            <person name="Muller I."/>
            <person name="Buttner C."/>
            <person name="Reinhardt R."/>
        </authorList>
    </citation>
    <scope>NUCLEOTIDE SEQUENCE [LARGE SCALE GENOMIC DNA]</scope>
    <source>
        <strain evidence="2 3">J233</strain>
    </source>
</reference>
<evidence type="ECO:0000256" key="1">
    <source>
        <dbReference type="SAM" id="Phobius"/>
    </source>
</evidence>
<evidence type="ECO:0000313" key="3">
    <source>
        <dbReference type="Proteomes" id="UP000032740"/>
    </source>
</evidence>
<keyword evidence="1" id="KW-1133">Transmembrane helix</keyword>
<organism evidence="2 3">
    <name type="scientific">Alteracholeplasma palmae (strain ATCC 49389 / J233)</name>
    <name type="common">Acholeplasma palmae</name>
    <dbReference type="NCBI Taxonomy" id="1318466"/>
    <lineage>
        <taxon>Bacteria</taxon>
        <taxon>Bacillati</taxon>
        <taxon>Mycoplasmatota</taxon>
        <taxon>Mollicutes</taxon>
        <taxon>Acholeplasmatales</taxon>
        <taxon>Acholeplasmataceae</taxon>
        <taxon>Acholeplasma</taxon>
    </lineage>
</organism>
<dbReference type="STRING" id="1318466.BN85412120"/>
<keyword evidence="1" id="KW-0472">Membrane</keyword>
<feature type="transmembrane region" description="Helical" evidence="1">
    <location>
        <begin position="253"/>
        <end position="272"/>
    </location>
</feature>
<evidence type="ECO:0000313" key="2">
    <source>
        <dbReference type="EMBL" id="CCV64789.1"/>
    </source>
</evidence>
<feature type="transmembrane region" description="Helical" evidence="1">
    <location>
        <begin position="78"/>
        <end position="102"/>
    </location>
</feature>
<dbReference type="KEGG" id="apal:BN85412120"/>
<gene>
    <name evidence="2" type="ORF">BN85412120</name>
</gene>
<dbReference type="OrthoDB" id="370394at2"/>
<keyword evidence="3" id="KW-1185">Reference proteome</keyword>
<feature type="transmembrane region" description="Helical" evidence="1">
    <location>
        <begin position="216"/>
        <end position="241"/>
    </location>
</feature>
<name>U4KLG9_ALTPJ</name>
<feature type="transmembrane region" description="Helical" evidence="1">
    <location>
        <begin position="176"/>
        <end position="196"/>
    </location>
</feature>
<feature type="transmembrane region" description="Helical" evidence="1">
    <location>
        <begin position="122"/>
        <end position="143"/>
    </location>
</feature>
<dbReference type="AlphaFoldDB" id="U4KLG9"/>
<dbReference type="HOGENOM" id="CLU_070045_0_0_14"/>
<feature type="transmembrane region" description="Helical" evidence="1">
    <location>
        <begin position="298"/>
        <end position="321"/>
    </location>
</feature>
<sequence length="330" mass="37568">MEKIIDDYIYAVVKNLPKDMRLDIEEELYVTIEDMLLGDYSEANIEKTLLELGRPDVLALEYKEKPDYLISPLYYNEYLLYLKFSMIVAGVFSAALACLLYLLNVSNEVIYLKILKTIGISFGSIILGFIIAFTLVTLAFAITDKVDKKNKNRWKIKDLPQRPSSEKMLISRKKSLWHIGFTMIIGIIGVTLVLFYTDKIGYAVTEGTTQVIYPVINRSIALIYIPVFFVSLALNITLTYFEIKDGVLSIKIAILDTVYKMFATVALLAFILQPQIINPEFIKQFALHSDTTINSVELAIRITLITFSVIIAILVSLSVAFKWYKVAKYK</sequence>